<protein>
    <recommendedName>
        <fullName evidence="8">Major facilitator superfamily (MFS) profile domain-containing protein</fullName>
    </recommendedName>
</protein>
<evidence type="ECO:0000256" key="1">
    <source>
        <dbReference type="ARBA" id="ARBA00004141"/>
    </source>
</evidence>
<feature type="transmembrane region" description="Helical" evidence="7">
    <location>
        <begin position="199"/>
        <end position="219"/>
    </location>
</feature>
<dbReference type="EMBL" id="JACMSC010000013">
    <property type="protein sequence ID" value="KAG6493623.1"/>
    <property type="molecule type" value="Genomic_DNA"/>
</dbReference>
<evidence type="ECO:0000256" key="7">
    <source>
        <dbReference type="SAM" id="Phobius"/>
    </source>
</evidence>
<evidence type="ECO:0000256" key="6">
    <source>
        <dbReference type="ARBA" id="ARBA00023136"/>
    </source>
</evidence>
<evidence type="ECO:0000259" key="8">
    <source>
        <dbReference type="PROSITE" id="PS50850"/>
    </source>
</evidence>
<comment type="subcellular location">
    <subcellularLocation>
        <location evidence="1">Membrane</location>
        <topology evidence="1">Multi-pass membrane protein</topology>
    </subcellularLocation>
</comment>
<feature type="transmembrane region" description="Helical" evidence="7">
    <location>
        <begin position="418"/>
        <end position="437"/>
    </location>
</feature>
<dbReference type="CDD" id="cd17341">
    <property type="entry name" value="MFS_NRT2_like"/>
    <property type="match status" value="1"/>
</dbReference>
<dbReference type="InterPro" id="IPR044772">
    <property type="entry name" value="NO3_transporter"/>
</dbReference>
<feature type="transmembrane region" description="Helical" evidence="7">
    <location>
        <begin position="167"/>
        <end position="187"/>
    </location>
</feature>
<feature type="transmembrane region" description="Helical" evidence="7">
    <location>
        <begin position="384"/>
        <end position="406"/>
    </location>
</feature>
<evidence type="ECO:0000313" key="10">
    <source>
        <dbReference type="Proteomes" id="UP000734854"/>
    </source>
</evidence>
<comment type="similarity">
    <text evidence="2">Belongs to the major facilitator superfamily. Nitrate/nitrite porter (TC 2.A.1.8) family.</text>
</comment>
<dbReference type="FunFam" id="1.20.1250.20:FF:000053">
    <property type="entry name" value="Nitrate transporter 2.1"/>
    <property type="match status" value="1"/>
</dbReference>
<comment type="caution">
    <text evidence="9">The sequence shown here is derived from an EMBL/GenBank/DDBJ whole genome shotgun (WGS) entry which is preliminary data.</text>
</comment>
<dbReference type="InterPro" id="IPR020846">
    <property type="entry name" value="MFS_dom"/>
</dbReference>
<proteinExistence type="inferred from homology"/>
<keyword evidence="3 7" id="KW-0812">Transmembrane</keyword>
<feature type="transmembrane region" description="Helical" evidence="7">
    <location>
        <begin position="70"/>
        <end position="89"/>
    </location>
</feature>
<dbReference type="OrthoDB" id="434240at2759"/>
<dbReference type="AlphaFoldDB" id="A0A8J5KWU4"/>
<evidence type="ECO:0000256" key="2">
    <source>
        <dbReference type="ARBA" id="ARBA00008432"/>
    </source>
</evidence>
<organism evidence="9 10">
    <name type="scientific">Zingiber officinale</name>
    <name type="common">Ginger</name>
    <name type="synonym">Amomum zingiber</name>
    <dbReference type="NCBI Taxonomy" id="94328"/>
    <lineage>
        <taxon>Eukaryota</taxon>
        <taxon>Viridiplantae</taxon>
        <taxon>Streptophyta</taxon>
        <taxon>Embryophyta</taxon>
        <taxon>Tracheophyta</taxon>
        <taxon>Spermatophyta</taxon>
        <taxon>Magnoliopsida</taxon>
        <taxon>Liliopsida</taxon>
        <taxon>Zingiberales</taxon>
        <taxon>Zingiberaceae</taxon>
        <taxon>Zingiber</taxon>
    </lineage>
</organism>
<keyword evidence="5" id="KW-0534">Nitrate assimilation</keyword>
<keyword evidence="6 7" id="KW-0472">Membrane</keyword>
<dbReference type="GO" id="GO:0015112">
    <property type="term" value="F:nitrate transmembrane transporter activity"/>
    <property type="evidence" value="ECO:0007669"/>
    <property type="project" value="InterPro"/>
</dbReference>
<accession>A0A8J5KWU4</accession>
<feature type="transmembrane region" description="Helical" evidence="7">
    <location>
        <begin position="101"/>
        <end position="120"/>
    </location>
</feature>
<feature type="domain" description="Major facilitator superfamily (MFS) profile" evidence="8">
    <location>
        <begin position="36"/>
        <end position="434"/>
    </location>
</feature>
<keyword evidence="4 7" id="KW-1133">Transmembrane helix</keyword>
<dbReference type="GO" id="GO:0016020">
    <property type="term" value="C:membrane"/>
    <property type="evidence" value="ECO:0007669"/>
    <property type="project" value="UniProtKB-SubCell"/>
</dbReference>
<feature type="transmembrane region" description="Helical" evidence="7">
    <location>
        <begin position="326"/>
        <end position="346"/>
    </location>
</feature>
<dbReference type="Pfam" id="PF07690">
    <property type="entry name" value="MFS_1"/>
    <property type="match status" value="1"/>
</dbReference>
<sequence>MQEDSEASSECELPVDEEHRATELCLLSAAGPHMRAFHLAWFSLFACFFSAFAAPPLLPVLRLHLGLSSLDVAHAGVVSVTGTIFARFAMGSACDLLGPRVASVALALLTAPAIYAFAAFSSSPSAFLLLRFVGGLSLANFVANQYWMSSMFASRVVGRANGISAGWANAGSGAAQFLMPLAYAALLRLSGSPSFAWRAAFLIPATLQVIAALAVLVFGQDLPDGNIASVRKQELKLNNQRPSIWVVLREGLGNYRGWVLALTYGYCYGVELAMENVVAEYFYGRFGLELQTAGMVAACFGMANVISRPAGGVLSDELGSRFGMRGRLWGLWAVQTTGGLFCVLLGRMKSLPAAGAVMCGFAFFAQAASGLTFGVVPFVSKRSLGVIAGMTGSGGALGAVVTQLLFFSGNKYSKETGISLMGVMILACTLPIASIYFPEWGGMFCGPSKSAPFSEDMDAGGEYHLLK</sequence>
<gene>
    <name evidence="9" type="ORF">ZIOFF_048616</name>
</gene>
<dbReference type="FunFam" id="1.20.1250.20:FF:000411">
    <property type="entry name" value="Probable high-affinity nitrate transporter 2.4"/>
    <property type="match status" value="1"/>
</dbReference>
<evidence type="ECO:0000256" key="4">
    <source>
        <dbReference type="ARBA" id="ARBA00022989"/>
    </source>
</evidence>
<reference evidence="9 10" key="1">
    <citation type="submission" date="2020-08" db="EMBL/GenBank/DDBJ databases">
        <title>Plant Genome Project.</title>
        <authorList>
            <person name="Zhang R.-G."/>
        </authorList>
    </citation>
    <scope>NUCLEOTIDE SEQUENCE [LARGE SCALE GENOMIC DNA]</scope>
    <source>
        <tissue evidence="9">Rhizome</tissue>
    </source>
</reference>
<feature type="transmembrane region" description="Helical" evidence="7">
    <location>
        <begin position="127"/>
        <end position="147"/>
    </location>
</feature>
<keyword evidence="10" id="KW-1185">Reference proteome</keyword>
<evidence type="ECO:0000256" key="5">
    <source>
        <dbReference type="ARBA" id="ARBA00023063"/>
    </source>
</evidence>
<feature type="transmembrane region" description="Helical" evidence="7">
    <location>
        <begin position="36"/>
        <end position="58"/>
    </location>
</feature>
<dbReference type="Proteomes" id="UP000734854">
    <property type="component" value="Unassembled WGS sequence"/>
</dbReference>
<name>A0A8J5KWU4_ZINOF</name>
<dbReference type="GO" id="GO:0042128">
    <property type="term" value="P:nitrate assimilation"/>
    <property type="evidence" value="ECO:0007669"/>
    <property type="project" value="UniProtKB-KW"/>
</dbReference>
<feature type="transmembrane region" description="Helical" evidence="7">
    <location>
        <begin position="353"/>
        <end position="378"/>
    </location>
</feature>
<dbReference type="InterPro" id="IPR011701">
    <property type="entry name" value="MFS"/>
</dbReference>
<dbReference type="PANTHER" id="PTHR23515">
    <property type="entry name" value="HIGH-AFFINITY NITRATE TRANSPORTER 2.3"/>
    <property type="match status" value="1"/>
</dbReference>
<dbReference type="PROSITE" id="PS50850">
    <property type="entry name" value="MFS"/>
    <property type="match status" value="1"/>
</dbReference>
<evidence type="ECO:0000256" key="3">
    <source>
        <dbReference type="ARBA" id="ARBA00022692"/>
    </source>
</evidence>
<evidence type="ECO:0000313" key="9">
    <source>
        <dbReference type="EMBL" id="KAG6493623.1"/>
    </source>
</evidence>